<gene>
    <name evidence="2" type="ORF">Taro_009198</name>
</gene>
<sequence length="96" mass="10840">MGGLGQGSEDRRQPKSHGLDGLWPSVDEEGLVGVPLSSLVYWTMAWKERSQAAKRNQATHLEKNVHTSGSVSYVTHIQKLETYDRRMVDRYAEDIP</sequence>
<evidence type="ECO:0000313" key="2">
    <source>
        <dbReference type="EMBL" id="MQL76804.1"/>
    </source>
</evidence>
<accession>A0A843U527</accession>
<name>A0A843U527_COLES</name>
<evidence type="ECO:0000256" key="1">
    <source>
        <dbReference type="SAM" id="MobiDB-lite"/>
    </source>
</evidence>
<dbReference type="Proteomes" id="UP000652761">
    <property type="component" value="Unassembled WGS sequence"/>
</dbReference>
<evidence type="ECO:0000313" key="3">
    <source>
        <dbReference type="Proteomes" id="UP000652761"/>
    </source>
</evidence>
<dbReference type="AlphaFoldDB" id="A0A843U527"/>
<comment type="caution">
    <text evidence="2">The sequence shown here is derived from an EMBL/GenBank/DDBJ whole genome shotgun (WGS) entry which is preliminary data.</text>
</comment>
<proteinExistence type="predicted"/>
<protein>
    <submittedName>
        <fullName evidence="2">Uncharacterized protein</fullName>
    </submittedName>
</protein>
<feature type="region of interest" description="Disordered" evidence="1">
    <location>
        <begin position="1"/>
        <end position="24"/>
    </location>
</feature>
<organism evidence="2 3">
    <name type="scientific">Colocasia esculenta</name>
    <name type="common">Wild taro</name>
    <name type="synonym">Arum esculentum</name>
    <dbReference type="NCBI Taxonomy" id="4460"/>
    <lineage>
        <taxon>Eukaryota</taxon>
        <taxon>Viridiplantae</taxon>
        <taxon>Streptophyta</taxon>
        <taxon>Embryophyta</taxon>
        <taxon>Tracheophyta</taxon>
        <taxon>Spermatophyta</taxon>
        <taxon>Magnoliopsida</taxon>
        <taxon>Liliopsida</taxon>
        <taxon>Araceae</taxon>
        <taxon>Aroideae</taxon>
        <taxon>Colocasieae</taxon>
        <taxon>Colocasia</taxon>
    </lineage>
</organism>
<reference evidence="2" key="1">
    <citation type="submission" date="2017-07" db="EMBL/GenBank/DDBJ databases">
        <title>Taro Niue Genome Assembly and Annotation.</title>
        <authorList>
            <person name="Atibalentja N."/>
            <person name="Keating K."/>
            <person name="Fields C.J."/>
        </authorList>
    </citation>
    <scope>NUCLEOTIDE SEQUENCE</scope>
    <source>
        <strain evidence="2">Niue_2</strain>
        <tissue evidence="2">Leaf</tissue>
    </source>
</reference>
<keyword evidence="3" id="KW-1185">Reference proteome</keyword>
<dbReference type="EMBL" id="NMUH01000318">
    <property type="protein sequence ID" value="MQL76804.1"/>
    <property type="molecule type" value="Genomic_DNA"/>
</dbReference>